<evidence type="ECO:0000256" key="2">
    <source>
        <dbReference type="SAM" id="Phobius"/>
    </source>
</evidence>
<keyword evidence="4" id="KW-1185">Reference proteome</keyword>
<evidence type="ECO:0000313" key="4">
    <source>
        <dbReference type="Proteomes" id="UP001341840"/>
    </source>
</evidence>
<evidence type="ECO:0000256" key="1">
    <source>
        <dbReference type="SAM" id="MobiDB-lite"/>
    </source>
</evidence>
<reference evidence="3 4" key="1">
    <citation type="journal article" date="2023" name="Plants (Basel)">
        <title>Bridging the Gap: Combining Genomics and Transcriptomics Approaches to Understand Stylosanthes scabra, an Orphan Legume from the Brazilian Caatinga.</title>
        <authorList>
            <person name="Ferreira-Neto J.R.C."/>
            <person name="da Silva M.D."/>
            <person name="Binneck E."/>
            <person name="de Melo N.F."/>
            <person name="da Silva R.H."/>
            <person name="de Melo A.L.T.M."/>
            <person name="Pandolfi V."/>
            <person name="Bustamante F.O."/>
            <person name="Brasileiro-Vidal A.C."/>
            <person name="Benko-Iseppon A.M."/>
        </authorList>
    </citation>
    <scope>NUCLEOTIDE SEQUENCE [LARGE SCALE GENOMIC DNA]</scope>
    <source>
        <tissue evidence="3">Leaves</tissue>
    </source>
</reference>
<proteinExistence type="predicted"/>
<protein>
    <submittedName>
        <fullName evidence="3">Uncharacterized protein</fullName>
    </submittedName>
</protein>
<feature type="compositionally biased region" description="Pro residues" evidence="1">
    <location>
        <begin position="59"/>
        <end position="94"/>
    </location>
</feature>
<name>A0ABU6QL09_9FABA</name>
<gene>
    <name evidence="3" type="ORF">PIB30_060029</name>
</gene>
<organism evidence="3 4">
    <name type="scientific">Stylosanthes scabra</name>
    <dbReference type="NCBI Taxonomy" id="79078"/>
    <lineage>
        <taxon>Eukaryota</taxon>
        <taxon>Viridiplantae</taxon>
        <taxon>Streptophyta</taxon>
        <taxon>Embryophyta</taxon>
        <taxon>Tracheophyta</taxon>
        <taxon>Spermatophyta</taxon>
        <taxon>Magnoliopsida</taxon>
        <taxon>eudicotyledons</taxon>
        <taxon>Gunneridae</taxon>
        <taxon>Pentapetalae</taxon>
        <taxon>rosids</taxon>
        <taxon>fabids</taxon>
        <taxon>Fabales</taxon>
        <taxon>Fabaceae</taxon>
        <taxon>Papilionoideae</taxon>
        <taxon>50 kb inversion clade</taxon>
        <taxon>dalbergioids sensu lato</taxon>
        <taxon>Dalbergieae</taxon>
        <taxon>Pterocarpus clade</taxon>
        <taxon>Stylosanthes</taxon>
    </lineage>
</organism>
<feature type="transmembrane region" description="Helical" evidence="2">
    <location>
        <begin position="308"/>
        <end position="325"/>
    </location>
</feature>
<keyword evidence="2" id="KW-0472">Membrane</keyword>
<comment type="caution">
    <text evidence="3">The sequence shown here is derived from an EMBL/GenBank/DDBJ whole genome shotgun (WGS) entry which is preliminary data.</text>
</comment>
<feature type="region of interest" description="Disordered" evidence="1">
    <location>
        <begin position="53"/>
        <end position="97"/>
    </location>
</feature>
<dbReference type="EMBL" id="JASCZI010000525">
    <property type="protein sequence ID" value="MED6112256.1"/>
    <property type="molecule type" value="Genomic_DNA"/>
</dbReference>
<dbReference type="Proteomes" id="UP001341840">
    <property type="component" value="Unassembled WGS sequence"/>
</dbReference>
<dbReference type="PANTHER" id="PTHR36381:SF1">
    <property type="entry name" value="ETHYLENE-REGULATED TRANSCRIPT 2 (ERT2)"/>
    <property type="match status" value="1"/>
</dbReference>
<keyword evidence="2" id="KW-1133">Transmembrane helix</keyword>
<feature type="transmembrane region" description="Helical" evidence="2">
    <location>
        <begin position="331"/>
        <end position="349"/>
    </location>
</feature>
<feature type="region of interest" description="Disordered" evidence="1">
    <location>
        <begin position="221"/>
        <end position="242"/>
    </location>
</feature>
<sequence length="359" mass="39143">MPFPWKKKKKSPVTRISRIVADFHSPKRGGSLVVQTGFPTSLIDLFVKNRSRFARTKKPPPPEQISDPPPPPPSPAVTPPPSPPILLPIPSPESPRPDAVIQEEIKAAATDVGDGAGAVVEFGARNRVAGDAARSLVVVVVLIACVERLTVGITVSALALLFLEYTAKRAVSRAWFQKKSKKEDESVCEVANFKRELCEVRSGCDEIEAVETFGPELGLVGDDGTKGSSSGRGTGSRGRSGNLKMKSMMVKKLMLEKFRRSKKEKKIGSGIAVVEEELEDDCGGNRNSSEESSSMVMEVKEVRGRGRIGNSGYRILLVIVLAGLLVGRLEAVILIMLWCFMVTIVKSLWRSKSHRTDRR</sequence>
<dbReference type="PANTHER" id="PTHR36381">
    <property type="entry name" value="ETHYLENE-REGULATED TRANSCRIPT 2 (ERT2)"/>
    <property type="match status" value="1"/>
</dbReference>
<keyword evidence="2" id="KW-0812">Transmembrane</keyword>
<evidence type="ECO:0000313" key="3">
    <source>
        <dbReference type="EMBL" id="MED6112256.1"/>
    </source>
</evidence>
<accession>A0ABU6QL09</accession>